<gene>
    <name evidence="3" type="ORF">PSYICH_LOCUS6254</name>
</gene>
<accession>A0A9P0CW37</accession>
<keyword evidence="4" id="KW-1185">Reference proteome</keyword>
<reference evidence="3" key="1">
    <citation type="submission" date="2022-01" db="EMBL/GenBank/DDBJ databases">
        <authorList>
            <person name="King R."/>
        </authorList>
    </citation>
    <scope>NUCLEOTIDE SEQUENCE</scope>
</reference>
<evidence type="ECO:0000259" key="2">
    <source>
        <dbReference type="Pfam" id="PF25273"/>
    </source>
</evidence>
<proteinExistence type="predicted"/>
<sequence length="810" mass="92353">MAGKSTRINKIIEMCKAGDGPSSFQNKNKANITNIAAKSSVLESSSMAVNKIVLDNSTNNLDIENLILDKLSIISSEQTVVTNVTAGILSASNSLPIISEKKSSISSACEVNFNHSSTSSLKLLSAEDDLMSSENRTYYSETSSVRPTSPENNTKIPHTPVPLDKYSMDDFSSGSSDLWEPTYKKRKGNSFNTDAVPIESESSDDNIPLSHFAVRKRKKGQGPMQRKLRRQRTESRKKGEAYVTAKGKSIPAKALLPIPENCRAKCYAKIATINLNEVFKDYRALPNRDIQKRYLTSLITIKPKERTRRSTCAKNREVTVLYTLDGINGNICKNCFLKVFAETRGFLDDIIKKKKLSLTSIVLESDLRTGHQPGNKRSEADITFAKDFINSIPAYESHYSRRHTVKRYLEPDMNLQLLYKLYKEKFVNARQNPSEKPLGLSVFRNVFKTLNLKFKKPSNDTCKTCDSLFLKIKTSLSEEKKREFEHEMTQHQNKASFHYETKKADKKISEESAGKITVAAFDLQKCLPTPNLSASVSFYKRKLWTFNLTVRNITTKRTACYVWHKTIAQRGADEIASCVFQFIKDSSDEVEKLILYSDTCPGQNRNNILPVMFMMALEEKPTLKEIHHKFLVPGHTHLECDTDHAAIERFVKKRNSTVSVPQDWVSLIKMTSTRYDVKLMKQADFFGFSKVLLTHFMKRNVAKDKTSFAWNNVFWLFYKKGSDVGFKYTLNSEEPFRFYSMQKRGKSVSIANIQLVPAYTEPVPLDELKYKDILDLLPYIDPIYHDFYIKLKKSPSKTTLYVSDSDEDFD</sequence>
<dbReference type="Pfam" id="PF25273">
    <property type="entry name" value="DUF7869"/>
    <property type="match status" value="1"/>
</dbReference>
<dbReference type="EMBL" id="OV651831">
    <property type="protein sequence ID" value="CAH1105341.1"/>
    <property type="molecule type" value="Genomic_DNA"/>
</dbReference>
<feature type="region of interest" description="Disordered" evidence="1">
    <location>
        <begin position="215"/>
        <end position="241"/>
    </location>
</feature>
<evidence type="ECO:0000313" key="4">
    <source>
        <dbReference type="Proteomes" id="UP001153636"/>
    </source>
</evidence>
<feature type="compositionally biased region" description="Basic residues" evidence="1">
    <location>
        <begin position="215"/>
        <end position="230"/>
    </location>
</feature>
<dbReference type="OrthoDB" id="6762579at2759"/>
<protein>
    <recommendedName>
        <fullName evidence="2">DUF7869 domain-containing protein</fullName>
    </recommendedName>
</protein>
<feature type="compositionally biased region" description="Basic and acidic residues" evidence="1">
    <location>
        <begin position="231"/>
        <end position="240"/>
    </location>
</feature>
<feature type="region of interest" description="Disordered" evidence="1">
    <location>
        <begin position="140"/>
        <end position="166"/>
    </location>
</feature>
<evidence type="ECO:0000256" key="1">
    <source>
        <dbReference type="SAM" id="MobiDB-lite"/>
    </source>
</evidence>
<name>A0A9P0CW37_9CUCU</name>
<organism evidence="3 4">
    <name type="scientific">Psylliodes chrysocephalus</name>
    <dbReference type="NCBI Taxonomy" id="3402493"/>
    <lineage>
        <taxon>Eukaryota</taxon>
        <taxon>Metazoa</taxon>
        <taxon>Ecdysozoa</taxon>
        <taxon>Arthropoda</taxon>
        <taxon>Hexapoda</taxon>
        <taxon>Insecta</taxon>
        <taxon>Pterygota</taxon>
        <taxon>Neoptera</taxon>
        <taxon>Endopterygota</taxon>
        <taxon>Coleoptera</taxon>
        <taxon>Polyphaga</taxon>
        <taxon>Cucujiformia</taxon>
        <taxon>Chrysomeloidea</taxon>
        <taxon>Chrysomelidae</taxon>
        <taxon>Galerucinae</taxon>
        <taxon>Alticini</taxon>
        <taxon>Psylliodes</taxon>
    </lineage>
</organism>
<dbReference type="InterPro" id="IPR057191">
    <property type="entry name" value="DUF7869"/>
</dbReference>
<dbReference type="PANTHER" id="PTHR10773">
    <property type="entry name" value="DNA-DIRECTED RNA POLYMERASES I, II, AND III SUBUNIT RPABC2"/>
    <property type="match status" value="1"/>
</dbReference>
<feature type="compositionally biased region" description="Polar residues" evidence="1">
    <location>
        <begin position="140"/>
        <end position="156"/>
    </location>
</feature>
<dbReference type="AlphaFoldDB" id="A0A9P0CW37"/>
<feature type="domain" description="DUF7869" evidence="2">
    <location>
        <begin position="556"/>
        <end position="708"/>
    </location>
</feature>
<dbReference type="Proteomes" id="UP001153636">
    <property type="component" value="Chromosome 19"/>
</dbReference>
<evidence type="ECO:0000313" key="3">
    <source>
        <dbReference type="EMBL" id="CAH1105341.1"/>
    </source>
</evidence>
<dbReference type="PANTHER" id="PTHR10773:SF19">
    <property type="match status" value="1"/>
</dbReference>